<keyword evidence="1" id="KW-1134">Transmembrane beta strand</keyword>
<reference evidence="3 4" key="1">
    <citation type="submission" date="2021-01" db="EMBL/GenBank/DDBJ databases">
        <title>Chryseolinea sp. Jin1 Genome sequencing and assembly.</title>
        <authorList>
            <person name="Kim I."/>
        </authorList>
    </citation>
    <scope>NUCLEOTIDE SEQUENCE [LARGE SCALE GENOMIC DNA]</scope>
    <source>
        <strain evidence="3 4">Jin1</strain>
    </source>
</reference>
<dbReference type="InterPro" id="IPR037066">
    <property type="entry name" value="Plug_dom_sf"/>
</dbReference>
<evidence type="ECO:0000313" key="4">
    <source>
        <dbReference type="Proteomes" id="UP000613030"/>
    </source>
</evidence>
<comment type="caution">
    <text evidence="3">The sequence shown here is derived from an EMBL/GenBank/DDBJ whole genome shotgun (WGS) entry which is preliminary data.</text>
</comment>
<comment type="subcellular location">
    <subcellularLocation>
        <location evidence="1">Cell outer membrane</location>
        <topology evidence="1">Multi-pass membrane protein</topology>
    </subcellularLocation>
</comment>
<evidence type="ECO:0000313" key="3">
    <source>
        <dbReference type="EMBL" id="MBL0740744.1"/>
    </source>
</evidence>
<dbReference type="EMBL" id="JAERRB010000002">
    <property type="protein sequence ID" value="MBL0740744.1"/>
    <property type="molecule type" value="Genomic_DNA"/>
</dbReference>
<sequence>MMKCLHTVPVHLPVKEQLIPLLFTALFSVGLLSASAGGNAHGVRKNLWGDNVAALSGVKLHSLPAMAVASAAVSKIMQQAVTGKVVDENGVALPGASILIKGSTRGTAADAGGAYTLTVNPDDVLVFSFVGFESQEVLVGSQTVVNVTLKGFTALEEVVVTGYGDVSKRTYTGAAQSLAMEDVHVKGLGDVSQMLQGRAAGVNIQNVSGTFGAGPKITIRGASSITGDGKPLWVVDGVVQEDLVNLSLSDLVSGNTSTLIGSSVAGLNPNDIESFEILKDASATALYGSRSLNGVIVIKTKRGRRDAPLSVSYSGEFTTRHVPTYANTDILDSKENFGILKELENKGLLDITTISQSRYSGAYGIMANRINTFDPETGAFQVANNPQARNQFLQTYEQANTNWFNTLFKSSVTQNHTISLSGGGHNNQFYSSVGLYKDPGWTIADKVDRLSLNLRNTFFLKRDAQLTVSMLGSYRQQLAPGSFNRNSDDVYGSLTRDFDINPYSYGLNTSRTLRPYDDNENLEYYTFNWAPFNILNETKNNFTDVRVQDIKLQTDFQIPLFHNKVQYAFVGAVRYANSVSEHQITEDSNVAGAYRADDNTVIRDANIFLWKDPDNPTRPPVVVLPEGGLYFRTENFLRNYYVRNSLTFKETFNADHEFDAFIGQEIRFVNREETGFEGYGLDYSGGKIPNTDPNIISKVLGEQGSYFTLGSPRNPGDRAGTTSERTASFFSRLTYGFRGKYFFSFTGNLNASNTQGLRNGKVRWTPTYTFGAKWNAKEESFFRDYGWLTTLNLRASYGLTAIAGTATNTLAVLRSNITQGRWRINDRESAITIEDLRNNDLTYEKQFETNIGLDLGLAKNRINVTADIYQRKGFDLFDYVRTSAVGGQAVKFINNADMTTRGAEVSLRTKNISSGAFTWTSTLNFSAFRQRVTQIESKPTLLDAIDDTGASFIGYPRNSLFSIQFAGLTDKGLPSYTIPDEDKTFGVDFQDTGVTLTTPEGQAKGLLSYLKYEGPTDANKTISLQNTFHYKNWSLGFFITASGGNKVRLPAMFGASSFTDLTVYSKSFINRWALAGDEKVTSFPVIPDSRLTQENGLTELARAYNAYNFSTQRVADGSYVRLRTVNLSYTLSKELLTKLYVKSMVISALVQNPWLIYADKKLNGVDPEFYNSGGVAQPITRQYTLSLNLGL</sequence>
<dbReference type="Gene3D" id="2.60.40.1120">
    <property type="entry name" value="Carboxypeptidase-like, regulatory domain"/>
    <property type="match status" value="1"/>
</dbReference>
<comment type="similarity">
    <text evidence="1">Belongs to the TonB-dependent receptor family.</text>
</comment>
<dbReference type="Pfam" id="PF07715">
    <property type="entry name" value="Plug"/>
    <property type="match status" value="1"/>
</dbReference>
<dbReference type="InterPro" id="IPR023997">
    <property type="entry name" value="TonB-dep_OMP_SusC/RagA_CS"/>
</dbReference>
<dbReference type="Gene3D" id="2.170.130.10">
    <property type="entry name" value="TonB-dependent receptor, plug domain"/>
    <property type="match status" value="1"/>
</dbReference>
<organism evidence="3 4">
    <name type="scientific">Chryseolinea lacunae</name>
    <dbReference type="NCBI Taxonomy" id="2801331"/>
    <lineage>
        <taxon>Bacteria</taxon>
        <taxon>Pseudomonadati</taxon>
        <taxon>Bacteroidota</taxon>
        <taxon>Cytophagia</taxon>
        <taxon>Cytophagales</taxon>
        <taxon>Fulvivirgaceae</taxon>
        <taxon>Chryseolinea</taxon>
    </lineage>
</organism>
<dbReference type="Proteomes" id="UP000613030">
    <property type="component" value="Unassembled WGS sequence"/>
</dbReference>
<dbReference type="InterPro" id="IPR023996">
    <property type="entry name" value="TonB-dep_OMP_SusC/RagA"/>
</dbReference>
<protein>
    <submittedName>
        <fullName evidence="3">SusC/RagA family TonB-linked outer membrane protein</fullName>
    </submittedName>
</protein>
<keyword evidence="1" id="KW-0812">Transmembrane</keyword>
<keyword evidence="1" id="KW-0998">Cell outer membrane</keyword>
<gene>
    <name evidence="3" type="ORF">JI741_05915</name>
</gene>
<dbReference type="SUPFAM" id="SSF56935">
    <property type="entry name" value="Porins"/>
    <property type="match status" value="1"/>
</dbReference>
<feature type="domain" description="TonB-dependent receptor plug" evidence="2">
    <location>
        <begin position="168"/>
        <end position="295"/>
    </location>
</feature>
<dbReference type="Pfam" id="PF13715">
    <property type="entry name" value="CarbopepD_reg_2"/>
    <property type="match status" value="1"/>
</dbReference>
<dbReference type="InterPro" id="IPR008969">
    <property type="entry name" value="CarboxyPept-like_regulatory"/>
</dbReference>
<evidence type="ECO:0000256" key="1">
    <source>
        <dbReference type="PROSITE-ProRule" id="PRU01360"/>
    </source>
</evidence>
<dbReference type="NCBIfam" id="TIGR04057">
    <property type="entry name" value="SusC_RagA_signa"/>
    <property type="match status" value="1"/>
</dbReference>
<dbReference type="NCBIfam" id="TIGR04056">
    <property type="entry name" value="OMP_RagA_SusC"/>
    <property type="match status" value="1"/>
</dbReference>
<accession>A0ABS1KMQ1</accession>
<proteinExistence type="inferred from homology"/>
<dbReference type="InterPro" id="IPR012910">
    <property type="entry name" value="Plug_dom"/>
</dbReference>
<keyword evidence="1" id="KW-0813">Transport</keyword>
<evidence type="ECO:0000259" key="2">
    <source>
        <dbReference type="Pfam" id="PF07715"/>
    </source>
</evidence>
<name>A0ABS1KMQ1_9BACT</name>
<keyword evidence="4" id="KW-1185">Reference proteome</keyword>
<dbReference type="RefSeq" id="WP_202008127.1">
    <property type="nucleotide sequence ID" value="NZ_JAERRB010000002.1"/>
</dbReference>
<dbReference type="InterPro" id="IPR039426">
    <property type="entry name" value="TonB-dep_rcpt-like"/>
</dbReference>
<dbReference type="PROSITE" id="PS52016">
    <property type="entry name" value="TONB_DEPENDENT_REC_3"/>
    <property type="match status" value="1"/>
</dbReference>
<keyword evidence="1" id="KW-0472">Membrane</keyword>
<dbReference type="SUPFAM" id="SSF49464">
    <property type="entry name" value="Carboxypeptidase regulatory domain-like"/>
    <property type="match status" value="1"/>
</dbReference>